<organism evidence="11 12">
    <name type="scientific">Lagenidium giganteum</name>
    <dbReference type="NCBI Taxonomy" id="4803"/>
    <lineage>
        <taxon>Eukaryota</taxon>
        <taxon>Sar</taxon>
        <taxon>Stramenopiles</taxon>
        <taxon>Oomycota</taxon>
        <taxon>Peronosporomycetes</taxon>
        <taxon>Pythiales</taxon>
        <taxon>Pythiaceae</taxon>
    </lineage>
</organism>
<keyword evidence="2 7" id="KW-0378">Hydrolase</keyword>
<protein>
    <recommendedName>
        <fullName evidence="10">Glycoside hydrolase family 5 domain-containing protein</fullName>
    </recommendedName>
</protein>
<sequence>MSSMYPQSPRRMDNPHSNSDYAPRSSTNVWKDTQAEELYGSYLDGPSEMQLRPTMTTRMTMGAAPAHPDITVGLLEDDDSSGHKKKSYTGRKRVWPGAMLLLLITLCSLSAIGWFGVKNYNKAQDQQAVSDIASGGIVGGKPRKRAKTIPLKICQMPNYVTDNGKLYATGNGKKVEVRFTGINWSGMENSEGVPHGLAKGQSSIDDIAKKLAAMEINAIRLPLNAKMIIDNSEPSLTKFVDPFTNPDLAAVSSYMDMIKKIIQGLAKQQIAVLLDLHKIDPEYTDTTSEELWYTKEYPMEKMVDMFKTLTKGLCDDLQYNIIGIDIKNEPVGGCWPADDKDDYCPKDQNWPRAVEKIGNEILKICPNWLIAVEGLFAKNIVAEFNGQNVTYSDWYGASLQNATKNPVKLATKNKIVYAPHFYSPSVYPASYFFAKHAISDTGKLTFEEYPDTDDGNALLKKAVYTVLDESFGKVLTATGTPIFYGEFGGIYGEAEKLKGKTSTRVIDLIIKYAADKNMTGGFSWAVNPDGRYDFNDKFVKPKEEGWHFGLYKDKYWDKYNEDYAKGLQQLKGNGIIPCFEKTIGGDTSGAGSASAPTSGAGSGATTPKATPKAAAGTPKPATVAPPAPPAPPGPPAGP</sequence>
<dbReference type="InterPro" id="IPR018087">
    <property type="entry name" value="Glyco_hydro_5_CS"/>
</dbReference>
<keyword evidence="9" id="KW-0472">Membrane</keyword>
<evidence type="ECO:0000256" key="1">
    <source>
        <dbReference type="ARBA" id="ARBA00005641"/>
    </source>
</evidence>
<reference evidence="11" key="2">
    <citation type="journal article" date="2023" name="Microbiol Resour">
        <title>Decontamination and Annotation of the Draft Genome Sequence of the Oomycete Lagenidium giganteum ARSEF 373.</title>
        <authorList>
            <person name="Morgan W.R."/>
            <person name="Tartar A."/>
        </authorList>
    </citation>
    <scope>NUCLEOTIDE SEQUENCE</scope>
    <source>
        <strain evidence="11">ARSEF 373</strain>
    </source>
</reference>
<name>A0AAV2Z6P2_9STRA</name>
<feature type="compositionally biased region" description="Polar residues" evidence="8">
    <location>
        <begin position="15"/>
        <end position="27"/>
    </location>
</feature>
<keyword evidence="12" id="KW-1185">Reference proteome</keyword>
<feature type="compositionally biased region" description="Pro residues" evidence="8">
    <location>
        <begin position="623"/>
        <end position="638"/>
    </location>
</feature>
<dbReference type="InterPro" id="IPR001547">
    <property type="entry name" value="Glyco_hydro_5"/>
</dbReference>
<feature type="region of interest" description="Disordered" evidence="8">
    <location>
        <begin position="1"/>
        <end position="27"/>
    </location>
</feature>
<dbReference type="Proteomes" id="UP001146120">
    <property type="component" value="Unassembled WGS sequence"/>
</dbReference>
<keyword evidence="4" id="KW-0119">Carbohydrate metabolism</keyword>
<keyword evidence="9" id="KW-1133">Transmembrane helix</keyword>
<dbReference type="PANTHER" id="PTHR35923">
    <property type="entry name" value="MAJOR EXTRACELLULAR ENDOGLUCANASE"/>
    <property type="match status" value="1"/>
</dbReference>
<dbReference type="GO" id="GO:0004553">
    <property type="term" value="F:hydrolase activity, hydrolyzing O-glycosyl compounds"/>
    <property type="evidence" value="ECO:0007669"/>
    <property type="project" value="InterPro"/>
</dbReference>
<keyword evidence="3" id="KW-0136">Cellulose degradation</keyword>
<feature type="region of interest" description="Disordered" evidence="8">
    <location>
        <begin position="587"/>
        <end position="638"/>
    </location>
</feature>
<dbReference type="Pfam" id="PF00150">
    <property type="entry name" value="Cellulase"/>
    <property type="match status" value="1"/>
</dbReference>
<dbReference type="AlphaFoldDB" id="A0AAV2Z6P2"/>
<evidence type="ECO:0000256" key="3">
    <source>
        <dbReference type="ARBA" id="ARBA00023001"/>
    </source>
</evidence>
<evidence type="ECO:0000256" key="8">
    <source>
        <dbReference type="SAM" id="MobiDB-lite"/>
    </source>
</evidence>
<dbReference type="Gene3D" id="3.20.20.80">
    <property type="entry name" value="Glycosidases"/>
    <property type="match status" value="1"/>
</dbReference>
<evidence type="ECO:0000256" key="9">
    <source>
        <dbReference type="SAM" id="Phobius"/>
    </source>
</evidence>
<evidence type="ECO:0000256" key="4">
    <source>
        <dbReference type="ARBA" id="ARBA00023277"/>
    </source>
</evidence>
<accession>A0AAV2Z6P2</accession>
<comment type="similarity">
    <text evidence="1 7">Belongs to the glycosyl hydrolase 5 (cellulase A) family.</text>
</comment>
<keyword evidence="6" id="KW-0624">Polysaccharide degradation</keyword>
<feature type="domain" description="Glycoside hydrolase family 5" evidence="10">
    <location>
        <begin position="181"/>
        <end position="528"/>
    </location>
</feature>
<evidence type="ECO:0000313" key="12">
    <source>
        <dbReference type="Proteomes" id="UP001146120"/>
    </source>
</evidence>
<keyword evidence="5 7" id="KW-0326">Glycosidase</keyword>
<dbReference type="EMBL" id="DAKRPA010000024">
    <property type="protein sequence ID" value="DBA03026.1"/>
    <property type="molecule type" value="Genomic_DNA"/>
</dbReference>
<gene>
    <name evidence="11" type="ORF">N0F65_003214</name>
</gene>
<proteinExistence type="inferred from homology"/>
<keyword evidence="9" id="KW-0812">Transmembrane</keyword>
<dbReference type="GO" id="GO:0030245">
    <property type="term" value="P:cellulose catabolic process"/>
    <property type="evidence" value="ECO:0007669"/>
    <property type="project" value="UniProtKB-KW"/>
</dbReference>
<dbReference type="InterPro" id="IPR017853">
    <property type="entry name" value="GH"/>
</dbReference>
<reference evidence="11" key="1">
    <citation type="submission" date="2022-11" db="EMBL/GenBank/DDBJ databases">
        <authorList>
            <person name="Morgan W.R."/>
            <person name="Tartar A."/>
        </authorList>
    </citation>
    <scope>NUCLEOTIDE SEQUENCE</scope>
    <source>
        <strain evidence="11">ARSEF 373</strain>
    </source>
</reference>
<dbReference type="PANTHER" id="PTHR35923:SF2">
    <property type="entry name" value="ENDOGLUCANASE"/>
    <property type="match status" value="1"/>
</dbReference>
<evidence type="ECO:0000256" key="7">
    <source>
        <dbReference type="RuleBase" id="RU361153"/>
    </source>
</evidence>
<evidence type="ECO:0000256" key="2">
    <source>
        <dbReference type="ARBA" id="ARBA00022801"/>
    </source>
</evidence>
<dbReference type="PROSITE" id="PS00659">
    <property type="entry name" value="GLYCOSYL_HYDROL_F5"/>
    <property type="match status" value="1"/>
</dbReference>
<evidence type="ECO:0000259" key="10">
    <source>
        <dbReference type="Pfam" id="PF00150"/>
    </source>
</evidence>
<comment type="caution">
    <text evidence="11">The sequence shown here is derived from an EMBL/GenBank/DDBJ whole genome shotgun (WGS) entry which is preliminary data.</text>
</comment>
<dbReference type="SUPFAM" id="SSF51445">
    <property type="entry name" value="(Trans)glycosidases"/>
    <property type="match status" value="1"/>
</dbReference>
<evidence type="ECO:0000256" key="6">
    <source>
        <dbReference type="ARBA" id="ARBA00023326"/>
    </source>
</evidence>
<feature type="compositionally biased region" description="Low complexity" evidence="8">
    <location>
        <begin position="589"/>
        <end position="622"/>
    </location>
</feature>
<evidence type="ECO:0000313" key="11">
    <source>
        <dbReference type="EMBL" id="DBA03026.1"/>
    </source>
</evidence>
<feature type="transmembrane region" description="Helical" evidence="9">
    <location>
        <begin position="94"/>
        <end position="117"/>
    </location>
</feature>
<evidence type="ECO:0000256" key="5">
    <source>
        <dbReference type="ARBA" id="ARBA00023295"/>
    </source>
</evidence>